<dbReference type="GO" id="GO:0051539">
    <property type="term" value="F:4 iron, 4 sulfur cluster binding"/>
    <property type="evidence" value="ECO:0007669"/>
    <property type="project" value="TreeGrafter"/>
</dbReference>
<dbReference type="EMBL" id="CP002199">
    <property type="protein sequence ID" value="ADN17788.1"/>
    <property type="molecule type" value="Genomic_DNA"/>
</dbReference>
<keyword evidence="1" id="KW-0614">Plasmid</keyword>
<evidence type="ECO:0000313" key="1">
    <source>
        <dbReference type="EMBL" id="ADN17788.1"/>
    </source>
</evidence>
<name>E0ULF8_GLOV7</name>
<accession>E0ULF8</accession>
<dbReference type="PANTHER" id="PTHR37822:SF2">
    <property type="entry name" value="SPORE PHOTOPRODUCT LYASE"/>
    <property type="match status" value="1"/>
</dbReference>
<keyword evidence="2" id="KW-1185">Reference proteome</keyword>
<dbReference type="InterPro" id="IPR049539">
    <property type="entry name" value="SPL"/>
</dbReference>
<dbReference type="Pfam" id="PF20903">
    <property type="entry name" value="SPL"/>
    <property type="match status" value="1"/>
</dbReference>
<gene>
    <name evidence="1" type="ordered locus">Cyan7822_5934</name>
</gene>
<evidence type="ECO:0000313" key="2">
    <source>
        <dbReference type="Proteomes" id="UP000008206"/>
    </source>
</evidence>
<dbReference type="CDD" id="cd01335">
    <property type="entry name" value="Radical_SAM"/>
    <property type="match status" value="1"/>
</dbReference>
<reference evidence="2" key="1">
    <citation type="journal article" date="2011" name="MBio">
        <title>Novel metabolic attributes of the genus Cyanothece, comprising a group of unicellular nitrogen-fixing Cyanobacteria.</title>
        <authorList>
            <person name="Bandyopadhyay A."/>
            <person name="Elvitigala T."/>
            <person name="Welsh E."/>
            <person name="Stockel J."/>
            <person name="Liberton M."/>
            <person name="Min H."/>
            <person name="Sherman L.A."/>
            <person name="Pakrasi H.B."/>
        </authorList>
    </citation>
    <scope>NUCLEOTIDE SEQUENCE [LARGE SCALE GENOMIC DNA]</scope>
    <source>
        <strain evidence="2">PCC 7822</strain>
        <plasmid evidence="2">Cy782201</plasmid>
    </source>
</reference>
<dbReference type="PANTHER" id="PTHR37822">
    <property type="entry name" value="SPORE PHOTOPRODUCT LYASE-RELATED"/>
    <property type="match status" value="1"/>
</dbReference>
<dbReference type="Gene3D" id="3.40.50.12110">
    <property type="match status" value="1"/>
</dbReference>
<dbReference type="Gene3D" id="3.80.30.30">
    <property type="match status" value="1"/>
</dbReference>
<dbReference type="RefSeq" id="WP_013334538.1">
    <property type="nucleotide sequence ID" value="NC_014533.1"/>
</dbReference>
<organism evidence="1 2">
    <name type="scientific">Gloeothece verrucosa (strain PCC 7822)</name>
    <name type="common">Cyanothece sp. (strain PCC 7822)</name>
    <dbReference type="NCBI Taxonomy" id="497965"/>
    <lineage>
        <taxon>Bacteria</taxon>
        <taxon>Bacillati</taxon>
        <taxon>Cyanobacteriota</taxon>
        <taxon>Cyanophyceae</taxon>
        <taxon>Oscillatoriophycideae</taxon>
        <taxon>Chroococcales</taxon>
        <taxon>Aphanothecaceae</taxon>
        <taxon>Gloeothece</taxon>
        <taxon>Gloeothece verrucosa</taxon>
    </lineage>
</organism>
<dbReference type="KEGG" id="cyj:Cyan7822_5934"/>
<protein>
    <submittedName>
        <fullName evidence="1">Spore photoproduct lyase</fullName>
    </submittedName>
</protein>
<dbReference type="GO" id="GO:0042601">
    <property type="term" value="C:endospore-forming forespore"/>
    <property type="evidence" value="ECO:0007669"/>
    <property type="project" value="TreeGrafter"/>
</dbReference>
<dbReference type="GO" id="GO:0003913">
    <property type="term" value="F:DNA photolyase activity"/>
    <property type="evidence" value="ECO:0007669"/>
    <property type="project" value="TreeGrafter"/>
</dbReference>
<dbReference type="GO" id="GO:1904047">
    <property type="term" value="F:S-adenosyl-L-methionine binding"/>
    <property type="evidence" value="ECO:0007669"/>
    <property type="project" value="TreeGrafter"/>
</dbReference>
<proteinExistence type="predicted"/>
<keyword evidence="1" id="KW-0456">Lyase</keyword>
<geneLocation type="plasmid" evidence="1 2">
    <name>Cy782201</name>
</geneLocation>
<dbReference type="AlphaFoldDB" id="E0ULF8"/>
<sequence length="361" mass="40600">MSAIIGDSSTASPSFDSPRLWYPKRVLFTPSALNTPTGQQIHQRMVALNLPIEELSSNRINIFKGLDEREIYRQAKTTLAVVTAPSSSLKLNPVPPSADWQFHIAQGCPAHCQYCYLAGSLTGAPLIRVYANLPEILNNLSSYCQPNSDTSFEVSCYTDPLALEHLTGSLSECIRYFGTMPAANLRVVTKFDEISPLISLPHNGQTRIRVSINAAPVSRSFEAGTASVEARLKALRKLALPQSEGGGGYRVGVVIAPIMLIDNWQLHYRRLFEQIEKALDFECDLTFELITHRFTAKSKEVILQWYPKTKLDLDEKGRSVKYNKFGGTKYVYLAEQMKMMKQFFTEEIAQRFPSSQLLYWT</sequence>
<dbReference type="HOGENOM" id="CLU_057301_0_0_3"/>
<dbReference type="Proteomes" id="UP000008206">
    <property type="component" value="Plasmid Cy782201"/>
</dbReference>